<dbReference type="NCBIfam" id="TIGR00229">
    <property type="entry name" value="sensory_box"/>
    <property type="match status" value="3"/>
</dbReference>
<dbReference type="CDD" id="cd16922">
    <property type="entry name" value="HATPase_EvgS-ArcB-TorS-like"/>
    <property type="match status" value="1"/>
</dbReference>
<feature type="domain" description="Histidine kinase" evidence="8">
    <location>
        <begin position="573"/>
        <end position="796"/>
    </location>
</feature>
<dbReference type="Gene3D" id="3.30.565.10">
    <property type="entry name" value="Histidine kinase-like ATPase, C-terminal domain"/>
    <property type="match status" value="1"/>
</dbReference>
<evidence type="ECO:0000259" key="8">
    <source>
        <dbReference type="PROSITE" id="PS50109"/>
    </source>
</evidence>
<dbReference type="SMART" id="SM00091">
    <property type="entry name" value="PAS"/>
    <property type="match status" value="3"/>
</dbReference>
<feature type="modified residue" description="4-aspartylphosphate" evidence="5">
    <location>
        <position position="1001"/>
    </location>
</feature>
<dbReference type="Proteomes" id="UP000738431">
    <property type="component" value="Chromosome"/>
</dbReference>
<dbReference type="InterPro" id="IPR035965">
    <property type="entry name" value="PAS-like_dom_sf"/>
</dbReference>
<feature type="domain" description="PAS" evidence="10">
    <location>
        <begin position="422"/>
        <end position="480"/>
    </location>
</feature>
<dbReference type="PROSITE" id="PS50112">
    <property type="entry name" value="PAS"/>
    <property type="match status" value="3"/>
</dbReference>
<evidence type="ECO:0000256" key="1">
    <source>
        <dbReference type="ARBA" id="ARBA00000085"/>
    </source>
</evidence>
<evidence type="ECO:0000256" key="6">
    <source>
        <dbReference type="SAM" id="Coils"/>
    </source>
</evidence>
<dbReference type="SUPFAM" id="SSF55874">
    <property type="entry name" value="ATPase domain of HSP90 chaperone/DNA topoisomerase II/histidine kinase"/>
    <property type="match status" value="1"/>
</dbReference>
<dbReference type="Pfam" id="PF00512">
    <property type="entry name" value="HisKA"/>
    <property type="match status" value="1"/>
</dbReference>
<dbReference type="PANTHER" id="PTHR45339">
    <property type="entry name" value="HYBRID SIGNAL TRANSDUCTION HISTIDINE KINASE J"/>
    <property type="match status" value="1"/>
</dbReference>
<evidence type="ECO:0000259" key="11">
    <source>
        <dbReference type="PROSITE" id="PS50113"/>
    </source>
</evidence>
<dbReference type="SMART" id="SM00086">
    <property type="entry name" value="PAC"/>
    <property type="match status" value="3"/>
</dbReference>
<keyword evidence="13" id="KW-1185">Reference proteome</keyword>
<feature type="domain" description="PAC" evidence="11">
    <location>
        <begin position="349"/>
        <end position="403"/>
    </location>
</feature>
<protein>
    <recommendedName>
        <fullName evidence="2">histidine kinase</fullName>
        <ecNumber evidence="2">2.7.13.3</ecNumber>
    </recommendedName>
</protein>
<dbReference type="InterPro" id="IPR036097">
    <property type="entry name" value="HisK_dim/P_sf"/>
</dbReference>
<dbReference type="SUPFAM" id="SSF47384">
    <property type="entry name" value="Homodimeric domain of signal transducing histidine kinase"/>
    <property type="match status" value="1"/>
</dbReference>
<evidence type="ECO:0000256" key="4">
    <source>
        <dbReference type="ARBA" id="ARBA00023012"/>
    </source>
</evidence>
<sequence>MSPSSVSSALSTAAEPAPPDPAPVSLGDDAKHLLDALPYPAGWCDHYGTLHHTNDLWREASSASLSALDPRTLAAGDTVTELWPANSELAEDLSRVLARNTPSARHRIPDTAIDLFWRYCPLGGCDGALLQVLPQTSPAPSAEVPDSAPPPLEPADSLLARMIAQLPLAVVVTDAEGTLSQVNPAFTILTGYAEDEAIGRPLTMLHAEGTPAEIIDSRDRALRLSEAWSGDILHRNRFDETFWAHTQISYLRDARGGVTHFLYLLEDITDRRQAQAELARLSLVASKTTNAVVMSNAAGEVEWVNEGFTRITGFEAHEVRRRKVVDLLRGPATDPAASRRIEEGILSGSSVEEEILNYHRDGGGYWVRLRIDPVHDAHGTFTGHITMAHDVTERRHVDAARTEASQRLHKIASLVPGMVFQFKLRPDGTSCLPYASEGIRDIYGRSPEQVVDDASAIFSSLHPEDFAMVVDAIYASARTLQPWRQEYRVTPPNSQLRWLLVHANPSRESDGSTLWHGHIADITELKQTEENLHRSKEDLESTNLQLQEAFAHSKELANQAKAANLAKSAFLANMSHEIRTPMNGVIGMTGLLLQTQLNAEQRSYLEIVRTSGENLLQVINDILDFSKIEAGRLDLEHIDFDVRDTVEEAVDVLAVRALEKNLEIVGHVDPSVPLRVKGDPGRLRQILVNLLGNAVKFTAQGSIRVTANLVLPAPAGAVPKVRFSVRDSGIGIPKDRQSQLFLPFSQIDSSTTRKYGGTGLGLAICRQLAILMGGEIGVESEAADGATFWFTADLPLASTTLPAPPKVDTRTLVVEPREATRRHLGATLDQLVLWHHEVADLEAAMAELRRAALTAQPYDLLFVSSELPGSDLVRFACKIPIESEQPNLRVVWMHPMTQPVDPSLLGIYKERLPKPIRRDPLMTLLKVLDTSSGTATTRAPFTGPRERYDDCRILLVEDNAVNQKVARAMVKKFGAHVDTVGNGREAVKVLEEIDYDLVFMDCQMPEMDGFEATAMIRSPESAVRNHNIPIVAMTANAMQGDRERCLEAGMNDYIPKPIHQGAVAAALKRYLGPPESNADAA</sequence>
<feature type="domain" description="PAS" evidence="10">
    <location>
        <begin position="155"/>
        <end position="208"/>
    </location>
</feature>
<dbReference type="InterPro" id="IPR004358">
    <property type="entry name" value="Sig_transdc_His_kin-like_C"/>
</dbReference>
<dbReference type="PANTHER" id="PTHR45339:SF1">
    <property type="entry name" value="HYBRID SIGNAL TRANSDUCTION HISTIDINE KINASE J"/>
    <property type="match status" value="1"/>
</dbReference>
<dbReference type="InterPro" id="IPR003661">
    <property type="entry name" value="HisK_dim/P_dom"/>
</dbReference>
<feature type="region of interest" description="Disordered" evidence="7">
    <location>
        <begin position="1"/>
        <end position="27"/>
    </location>
</feature>
<reference evidence="12 13" key="2">
    <citation type="submission" date="2023-12" db="EMBL/GenBank/DDBJ databases">
        <title>Description of an unclassified Opitutus bacterium of Verrucomicrobiota.</title>
        <authorList>
            <person name="Zhang D.-F."/>
        </authorList>
    </citation>
    <scope>NUCLEOTIDE SEQUENCE [LARGE SCALE GENOMIC DNA]</scope>
    <source>
        <strain evidence="12 13">WL0086</strain>
    </source>
</reference>
<dbReference type="EC" id="2.7.13.3" evidence="2"/>
<dbReference type="PROSITE" id="PS50110">
    <property type="entry name" value="RESPONSE_REGULATORY"/>
    <property type="match status" value="1"/>
</dbReference>
<feature type="domain" description="PAS" evidence="10">
    <location>
        <begin position="277"/>
        <end position="348"/>
    </location>
</feature>
<dbReference type="PRINTS" id="PR00344">
    <property type="entry name" value="BCTRLSENSOR"/>
</dbReference>
<keyword evidence="3 5" id="KW-0597">Phosphoprotein</keyword>
<dbReference type="InterPro" id="IPR001610">
    <property type="entry name" value="PAC"/>
</dbReference>
<name>A0ABZ1CCZ5_9BACT</name>
<feature type="domain" description="PAC" evidence="11">
    <location>
        <begin position="226"/>
        <end position="280"/>
    </location>
</feature>
<keyword evidence="6" id="KW-0175">Coiled coil</keyword>
<dbReference type="SUPFAM" id="SSF55785">
    <property type="entry name" value="PYP-like sensor domain (PAS domain)"/>
    <property type="match status" value="3"/>
</dbReference>
<accession>A0ABZ1CCZ5</accession>
<evidence type="ECO:0000256" key="5">
    <source>
        <dbReference type="PROSITE-ProRule" id="PRU00169"/>
    </source>
</evidence>
<feature type="domain" description="PAC" evidence="11">
    <location>
        <begin position="483"/>
        <end position="534"/>
    </location>
</feature>
<dbReference type="Pfam" id="PF08447">
    <property type="entry name" value="PAS_3"/>
    <property type="match status" value="1"/>
</dbReference>
<evidence type="ECO:0000256" key="7">
    <source>
        <dbReference type="SAM" id="MobiDB-lite"/>
    </source>
</evidence>
<comment type="catalytic activity">
    <reaction evidence="1">
        <text>ATP + protein L-histidine = ADP + protein N-phospho-L-histidine.</text>
        <dbReference type="EC" id="2.7.13.3"/>
    </reaction>
</comment>
<dbReference type="Gene3D" id="3.30.450.20">
    <property type="entry name" value="PAS domain"/>
    <property type="match status" value="3"/>
</dbReference>
<dbReference type="CDD" id="cd17546">
    <property type="entry name" value="REC_hyHK_CKI1_RcsC-like"/>
    <property type="match status" value="1"/>
</dbReference>
<evidence type="ECO:0000259" key="9">
    <source>
        <dbReference type="PROSITE" id="PS50110"/>
    </source>
</evidence>
<dbReference type="InterPro" id="IPR011006">
    <property type="entry name" value="CheY-like_superfamily"/>
</dbReference>
<dbReference type="EMBL" id="CP139781">
    <property type="protein sequence ID" value="WRQ89296.1"/>
    <property type="molecule type" value="Genomic_DNA"/>
</dbReference>
<dbReference type="CDD" id="cd00130">
    <property type="entry name" value="PAS"/>
    <property type="match status" value="3"/>
</dbReference>
<dbReference type="InterPro" id="IPR036890">
    <property type="entry name" value="HATPase_C_sf"/>
</dbReference>
<evidence type="ECO:0000259" key="10">
    <source>
        <dbReference type="PROSITE" id="PS50112"/>
    </source>
</evidence>
<reference evidence="12 13" key="1">
    <citation type="submission" date="2021-08" db="EMBL/GenBank/DDBJ databases">
        <authorList>
            <person name="Zhang D."/>
            <person name="Zhang A."/>
            <person name="Wang L."/>
        </authorList>
    </citation>
    <scope>NUCLEOTIDE SEQUENCE [LARGE SCALE GENOMIC DNA]</scope>
    <source>
        <strain evidence="12 13">WL0086</strain>
    </source>
</reference>
<dbReference type="RefSeq" id="WP_221030013.1">
    <property type="nucleotide sequence ID" value="NZ_CP139781.1"/>
</dbReference>
<dbReference type="PROSITE" id="PS50109">
    <property type="entry name" value="HIS_KIN"/>
    <property type="match status" value="1"/>
</dbReference>
<dbReference type="SMART" id="SM00388">
    <property type="entry name" value="HisKA"/>
    <property type="match status" value="1"/>
</dbReference>
<feature type="domain" description="Response regulatory" evidence="9">
    <location>
        <begin position="952"/>
        <end position="1071"/>
    </location>
</feature>
<dbReference type="Pfam" id="PF02518">
    <property type="entry name" value="HATPase_c"/>
    <property type="match status" value="1"/>
</dbReference>
<dbReference type="SMART" id="SM00448">
    <property type="entry name" value="REC"/>
    <property type="match status" value="1"/>
</dbReference>
<keyword evidence="4" id="KW-0902">Two-component regulatory system</keyword>
<dbReference type="Pfam" id="PF00072">
    <property type="entry name" value="Response_reg"/>
    <property type="match status" value="1"/>
</dbReference>
<proteinExistence type="predicted"/>
<dbReference type="PROSITE" id="PS50113">
    <property type="entry name" value="PAC"/>
    <property type="match status" value="3"/>
</dbReference>
<dbReference type="InterPro" id="IPR001789">
    <property type="entry name" value="Sig_transdc_resp-reg_receiver"/>
</dbReference>
<dbReference type="InterPro" id="IPR000014">
    <property type="entry name" value="PAS"/>
</dbReference>
<dbReference type="InterPro" id="IPR013655">
    <property type="entry name" value="PAS_fold_3"/>
</dbReference>
<dbReference type="SMART" id="SM00387">
    <property type="entry name" value="HATPase_c"/>
    <property type="match status" value="1"/>
</dbReference>
<dbReference type="Gene3D" id="3.40.50.2300">
    <property type="match status" value="1"/>
</dbReference>
<evidence type="ECO:0000256" key="3">
    <source>
        <dbReference type="ARBA" id="ARBA00022553"/>
    </source>
</evidence>
<dbReference type="InterPro" id="IPR003594">
    <property type="entry name" value="HATPase_dom"/>
</dbReference>
<dbReference type="SUPFAM" id="SSF52172">
    <property type="entry name" value="CheY-like"/>
    <property type="match status" value="2"/>
</dbReference>
<dbReference type="Pfam" id="PF13426">
    <property type="entry name" value="PAS_9"/>
    <property type="match status" value="2"/>
</dbReference>
<evidence type="ECO:0000313" key="13">
    <source>
        <dbReference type="Proteomes" id="UP000738431"/>
    </source>
</evidence>
<evidence type="ECO:0000313" key="12">
    <source>
        <dbReference type="EMBL" id="WRQ89296.1"/>
    </source>
</evidence>
<dbReference type="InterPro" id="IPR005467">
    <property type="entry name" value="His_kinase_dom"/>
</dbReference>
<organism evidence="12 13">
    <name type="scientific">Actomonas aquatica</name>
    <dbReference type="NCBI Taxonomy" id="2866162"/>
    <lineage>
        <taxon>Bacteria</taxon>
        <taxon>Pseudomonadati</taxon>
        <taxon>Verrucomicrobiota</taxon>
        <taxon>Opitutia</taxon>
        <taxon>Opitutales</taxon>
        <taxon>Opitutaceae</taxon>
        <taxon>Actomonas</taxon>
    </lineage>
</organism>
<dbReference type="InterPro" id="IPR000700">
    <property type="entry name" value="PAS-assoc_C"/>
</dbReference>
<gene>
    <name evidence="12" type="ORF">K1X11_007740</name>
</gene>
<dbReference type="Gene3D" id="1.10.287.130">
    <property type="match status" value="1"/>
</dbReference>
<evidence type="ECO:0000256" key="2">
    <source>
        <dbReference type="ARBA" id="ARBA00012438"/>
    </source>
</evidence>
<dbReference type="CDD" id="cd00082">
    <property type="entry name" value="HisKA"/>
    <property type="match status" value="1"/>
</dbReference>
<feature type="compositionally biased region" description="Low complexity" evidence="7">
    <location>
        <begin position="1"/>
        <end position="15"/>
    </location>
</feature>
<feature type="coiled-coil region" evidence="6">
    <location>
        <begin position="522"/>
        <end position="549"/>
    </location>
</feature>